<evidence type="ECO:0000256" key="12">
    <source>
        <dbReference type="ARBA" id="ARBA00030404"/>
    </source>
</evidence>
<dbReference type="GO" id="GO:0006307">
    <property type="term" value="P:DNA alkylation repair"/>
    <property type="evidence" value="ECO:0007669"/>
    <property type="project" value="InterPro"/>
</dbReference>
<evidence type="ECO:0000256" key="8">
    <source>
        <dbReference type="ARBA" id="ARBA00022964"/>
    </source>
</evidence>
<evidence type="ECO:0000256" key="13">
    <source>
        <dbReference type="ARBA" id="ARBA00030546"/>
    </source>
</evidence>
<comment type="similarity">
    <text evidence="3">Belongs to the fto family.</text>
</comment>
<feature type="compositionally biased region" description="Low complexity" evidence="23">
    <location>
        <begin position="27"/>
        <end position="60"/>
    </location>
</feature>
<evidence type="ECO:0000256" key="3">
    <source>
        <dbReference type="ARBA" id="ARBA00006264"/>
    </source>
</evidence>
<name>A0A0D2UDP8_CAPO3</name>
<feature type="compositionally biased region" description="Basic and acidic residues" evidence="23">
    <location>
        <begin position="61"/>
        <end position="71"/>
    </location>
</feature>
<evidence type="ECO:0000256" key="18">
    <source>
        <dbReference type="ARBA" id="ARBA00047457"/>
    </source>
</evidence>
<dbReference type="eggNOG" id="ENOG502QR31">
    <property type="taxonomic scope" value="Eukaryota"/>
</dbReference>
<dbReference type="STRING" id="595528.A0A0D2UDP8"/>
<evidence type="ECO:0000256" key="21">
    <source>
        <dbReference type="ARBA" id="ARBA00049056"/>
    </source>
</evidence>
<evidence type="ECO:0000256" key="15">
    <source>
        <dbReference type="ARBA" id="ARBA00032169"/>
    </source>
</evidence>
<evidence type="ECO:0000256" key="20">
    <source>
        <dbReference type="ARBA" id="ARBA00048582"/>
    </source>
</evidence>
<dbReference type="InterPro" id="IPR032868">
    <property type="entry name" value="FTO"/>
</dbReference>
<dbReference type="InParanoid" id="A0A0D2UDP8"/>
<dbReference type="GO" id="GO:0035516">
    <property type="term" value="F:broad specificity oxidative DNA demethylase activity"/>
    <property type="evidence" value="ECO:0007669"/>
    <property type="project" value="InterPro"/>
</dbReference>
<dbReference type="EC" id="1.14.11.53" evidence="4"/>
<evidence type="ECO:0000256" key="11">
    <source>
        <dbReference type="ARBA" id="ARBA00023242"/>
    </source>
</evidence>
<feature type="compositionally biased region" description="Low complexity" evidence="23">
    <location>
        <begin position="355"/>
        <end position="368"/>
    </location>
</feature>
<evidence type="ECO:0000256" key="22">
    <source>
        <dbReference type="ARBA" id="ARBA00049565"/>
    </source>
</evidence>
<dbReference type="EMBL" id="KE346365">
    <property type="protein sequence ID" value="KJE93176.1"/>
    <property type="molecule type" value="Genomic_DNA"/>
</dbReference>
<evidence type="ECO:0000256" key="10">
    <source>
        <dbReference type="ARBA" id="ARBA00023004"/>
    </source>
</evidence>
<comment type="catalytic activity">
    <reaction evidence="20">
        <text>a 5'-end (N(7)-methyl 5'-triphosphoguanosine)-(N(6),2'-O-dimethyladenosine) in U6 snRNA + 2-oxoglutarate + O2 = a 5'-end (N(7)-methyl 5'-triphosphoguanosine)-(2'-O-methyladenosine) in U6 snRNA + formaldehyde + succinate + CO2</text>
        <dbReference type="Rhea" id="RHEA:57904"/>
        <dbReference type="Rhea" id="RHEA-COMP:15030"/>
        <dbReference type="Rhea" id="RHEA-COMP:15031"/>
        <dbReference type="ChEBI" id="CHEBI:15379"/>
        <dbReference type="ChEBI" id="CHEBI:16526"/>
        <dbReference type="ChEBI" id="CHEBI:16810"/>
        <dbReference type="ChEBI" id="CHEBI:16842"/>
        <dbReference type="ChEBI" id="CHEBI:30031"/>
        <dbReference type="ChEBI" id="CHEBI:85958"/>
        <dbReference type="ChEBI" id="CHEBI:85959"/>
    </reaction>
</comment>
<dbReference type="OrthoDB" id="46257at2759"/>
<proteinExistence type="inferred from homology"/>
<keyword evidence="9" id="KW-0560">Oxidoreductase</keyword>
<sequence length="638" mass="69499">MLTAASLSALDDQCASPARHKRRNENSSDAHPSAAAAAPSASATTSATAAAAETEQSAPEHIAKRARRDETEPLTVDIPQLQQPALADLLKTKFTDLWFGAREDIAPEVHTQAREALDVLQQTGVFNDMALRLREPDAVSRTAVKRLLLGEPGLTFRVMDLRLFALPWSDLSETDAAALAAAAERHPNIERMTAGLHKIAKVLADTAKVEIERRTTDLIREHTPQPQSPAGDEAATAAGTSLLSIPPITAPLLAGHPLWKQSDQLVAGTEFNACMLNLYDPADMPDTDLQDDLLGRGKLAMGWNSDTFIDASSTIGVYICLPEEAEQRERRLSMSANGAAAAAAAASTNAQPEVSSSSTPAAPTLTLSKDNSGDADADEHDSAVEMDTSDSGAWAVGFRAKSDGTAPPLLAHLRSGDIYLMLQGFTEHHQRALYAGHAKRIACICRKIDNSPLSSGTRDYIVNLCNSAIADALISGSHFDLMSVTKVQQALTEVECGWIRQFWAHGLRHARIQAFWKRVIESLELQWQQLESLTRQSLDSITRHMSEALHTATKSENARIATICDALLKAFEHRLRLREQWANFYSSPDFDHMENDLLPVRRPHFSASSPLPEALEPKIAQLVKYIALLDDRIAAYEA</sequence>
<feature type="region of interest" description="Disordered" evidence="23">
    <location>
        <begin position="347"/>
        <end position="386"/>
    </location>
</feature>
<evidence type="ECO:0000256" key="23">
    <source>
        <dbReference type="SAM" id="MobiDB-lite"/>
    </source>
</evidence>
<dbReference type="Pfam" id="PF12934">
    <property type="entry name" value="FTO_CTD"/>
    <property type="match status" value="1"/>
</dbReference>
<keyword evidence="8" id="KW-0223">Dioxygenase</keyword>
<dbReference type="PANTHER" id="PTHR31291">
    <property type="entry name" value="ALPHA-KETOGLUTARATE-DEPENDENT DIOXYGENASE FTO"/>
    <property type="match status" value="1"/>
</dbReference>
<evidence type="ECO:0000256" key="7">
    <source>
        <dbReference type="ARBA" id="ARBA00022723"/>
    </source>
</evidence>
<dbReference type="GO" id="GO:0042245">
    <property type="term" value="P:RNA repair"/>
    <property type="evidence" value="ECO:0007669"/>
    <property type="project" value="InterPro"/>
</dbReference>
<evidence type="ECO:0000256" key="14">
    <source>
        <dbReference type="ARBA" id="ARBA00030557"/>
    </source>
</evidence>
<keyword evidence="6" id="KW-0963">Cytoplasm</keyword>
<feature type="region of interest" description="Disordered" evidence="23">
    <location>
        <begin position="1"/>
        <end position="79"/>
    </location>
</feature>
<dbReference type="InterPro" id="IPR024367">
    <property type="entry name" value="FTO_cat_dom"/>
</dbReference>
<dbReference type="PhylomeDB" id="A0A0D2UDP8"/>
<dbReference type="Pfam" id="PF12933">
    <property type="entry name" value="FTO_NTD"/>
    <property type="match status" value="2"/>
</dbReference>
<dbReference type="SMART" id="SM01223">
    <property type="entry name" value="FTO_NTD"/>
    <property type="match status" value="1"/>
</dbReference>
<evidence type="ECO:0000256" key="6">
    <source>
        <dbReference type="ARBA" id="ARBA00022490"/>
    </source>
</evidence>
<evidence type="ECO:0000256" key="5">
    <source>
        <dbReference type="ARBA" id="ARBA00013477"/>
    </source>
</evidence>
<comment type="catalytic activity">
    <reaction evidence="18">
        <text>an N(1)-methyladenosine in tRNA + 2-oxoglutarate + O2 = an adenosine in tRNA + formaldehyde + succinate + CO2</text>
        <dbReference type="Rhea" id="RHEA:54576"/>
        <dbReference type="Rhea" id="RHEA-COMP:10242"/>
        <dbReference type="Rhea" id="RHEA-COMP:12312"/>
        <dbReference type="ChEBI" id="CHEBI:15379"/>
        <dbReference type="ChEBI" id="CHEBI:16526"/>
        <dbReference type="ChEBI" id="CHEBI:16810"/>
        <dbReference type="ChEBI" id="CHEBI:16842"/>
        <dbReference type="ChEBI" id="CHEBI:30031"/>
        <dbReference type="ChEBI" id="CHEBI:74411"/>
        <dbReference type="ChEBI" id="CHEBI:74491"/>
    </reaction>
</comment>
<dbReference type="GO" id="GO:0016607">
    <property type="term" value="C:nuclear speck"/>
    <property type="evidence" value="ECO:0007669"/>
    <property type="project" value="UniProtKB-SubCell"/>
</dbReference>
<dbReference type="Gene3D" id="2.60.120.590">
    <property type="entry name" value="Alpha-ketoglutarate-dependent dioxygenase AlkB-like"/>
    <property type="match status" value="2"/>
</dbReference>
<evidence type="ECO:0000313" key="25">
    <source>
        <dbReference type="EMBL" id="KJE93176.1"/>
    </source>
</evidence>
<evidence type="ECO:0000256" key="19">
    <source>
        <dbReference type="ARBA" id="ARBA00048158"/>
    </source>
</evidence>
<evidence type="ECO:0000256" key="4">
    <source>
        <dbReference type="ARBA" id="ARBA00012931"/>
    </source>
</evidence>
<dbReference type="RefSeq" id="XP_004347827.1">
    <property type="nucleotide sequence ID" value="XM_004347777.2"/>
</dbReference>
<evidence type="ECO:0000256" key="1">
    <source>
        <dbReference type="ARBA" id="ARBA00004324"/>
    </source>
</evidence>
<keyword evidence="11" id="KW-0539">Nucleus</keyword>
<comment type="subcellular location">
    <subcellularLocation>
        <location evidence="2">Cytoplasm</location>
    </subcellularLocation>
    <subcellularLocation>
        <location evidence="1">Nucleus speckle</location>
    </subcellularLocation>
</comment>
<comment type="catalytic activity">
    <reaction evidence="22">
        <text>a 5'-end (N(7)-methyl 5'-triphosphoguanosine)-(N(6),2'-O-dimethyladenosine) in mRNA + 2-oxoglutarate + O2 = a 5'-end (N(7)-methyl 5'-triphosphoguanosine)-(2'-O-methyladenosine) in mRNA + formaldehyde + succinate + CO2</text>
        <dbReference type="Rhea" id="RHEA:57896"/>
        <dbReference type="Rhea" id="RHEA-COMP:11518"/>
        <dbReference type="Rhea" id="RHEA-COMP:11519"/>
        <dbReference type="ChEBI" id="CHEBI:15379"/>
        <dbReference type="ChEBI" id="CHEBI:16526"/>
        <dbReference type="ChEBI" id="CHEBI:16810"/>
        <dbReference type="ChEBI" id="CHEBI:16842"/>
        <dbReference type="ChEBI" id="CHEBI:30031"/>
        <dbReference type="ChEBI" id="CHEBI:85958"/>
        <dbReference type="ChEBI" id="CHEBI:85959"/>
    </reaction>
</comment>
<dbReference type="AlphaFoldDB" id="A0A0D2UDP8"/>
<dbReference type="Proteomes" id="UP000008743">
    <property type="component" value="Unassembled WGS sequence"/>
</dbReference>
<dbReference type="Gene3D" id="1.20.58.1470">
    <property type="entry name" value="FTO C-terminal domain"/>
    <property type="match status" value="1"/>
</dbReference>
<protein>
    <recommendedName>
        <fullName evidence="5">Alpha-ketoglutarate-dependent dioxygenase FTO</fullName>
        <ecNumber evidence="4">1.14.11.53</ecNumber>
    </recommendedName>
    <alternativeName>
        <fullName evidence="12">U6 small nuclear RNA (2'-O-methyladenosine-N(6)-)-demethylase FTO</fullName>
    </alternativeName>
    <alternativeName>
        <fullName evidence="13">U6 small nuclear RNA N(6)-methyladenosine-demethylase FTO</fullName>
    </alternativeName>
    <alternativeName>
        <fullName evidence="15">mRNA (2'-O-methyladenosine-N(6)-)-demethylase FTO</fullName>
    </alternativeName>
    <alternativeName>
        <fullName evidence="16">mRNA N(6)-methyladenosine demethylase FTO</fullName>
    </alternativeName>
    <alternativeName>
        <fullName evidence="14">tRNA N1-methyl adenine demethylase FTO</fullName>
    </alternativeName>
</protein>
<keyword evidence="7" id="KW-0479">Metal-binding</keyword>
<organism evidence="25 26">
    <name type="scientific">Capsaspora owczarzaki (strain ATCC 30864)</name>
    <dbReference type="NCBI Taxonomy" id="595528"/>
    <lineage>
        <taxon>Eukaryota</taxon>
        <taxon>Filasterea</taxon>
        <taxon>Capsaspora</taxon>
    </lineage>
</organism>
<evidence type="ECO:0000256" key="17">
    <source>
        <dbReference type="ARBA" id="ARBA00046452"/>
    </source>
</evidence>
<dbReference type="InterPro" id="IPR037151">
    <property type="entry name" value="AlkB-like_sf"/>
</dbReference>
<comment type="subunit">
    <text evidence="17">Monomer. May also exist as homodimer.</text>
</comment>
<dbReference type="InterPro" id="IPR038413">
    <property type="entry name" value="FTO_C_sf"/>
</dbReference>
<dbReference type="GO" id="GO:0005737">
    <property type="term" value="C:cytoplasm"/>
    <property type="evidence" value="ECO:0007669"/>
    <property type="project" value="UniProtKB-SubCell"/>
</dbReference>
<evidence type="ECO:0000256" key="2">
    <source>
        <dbReference type="ARBA" id="ARBA00004496"/>
    </source>
</evidence>
<gene>
    <name evidence="25" type="ORF">CAOG_004002</name>
</gene>
<dbReference type="GO" id="GO:0040014">
    <property type="term" value="P:regulation of multicellular organism growth"/>
    <property type="evidence" value="ECO:0007669"/>
    <property type="project" value="InterPro"/>
</dbReference>
<dbReference type="GO" id="GO:1990931">
    <property type="term" value="F:mRNA N6-methyladenosine dioxygenase activity"/>
    <property type="evidence" value="ECO:0007669"/>
    <property type="project" value="UniProtKB-EC"/>
</dbReference>
<evidence type="ECO:0000256" key="9">
    <source>
        <dbReference type="ARBA" id="ARBA00023002"/>
    </source>
</evidence>
<evidence type="ECO:0000313" key="26">
    <source>
        <dbReference type="Proteomes" id="UP000008743"/>
    </source>
</evidence>
<comment type="catalytic activity">
    <reaction evidence="21">
        <text>N(6)-methyladenosine in U6 snRNA + 2-oxoglutarate + O2 = adenosine in U6 snRNA + formaldehyde + succinate + CO2</text>
        <dbReference type="Rhea" id="RHEA:57900"/>
        <dbReference type="Rhea" id="RHEA-COMP:13573"/>
        <dbReference type="Rhea" id="RHEA-COMP:13574"/>
        <dbReference type="ChEBI" id="CHEBI:15379"/>
        <dbReference type="ChEBI" id="CHEBI:16526"/>
        <dbReference type="ChEBI" id="CHEBI:16810"/>
        <dbReference type="ChEBI" id="CHEBI:16842"/>
        <dbReference type="ChEBI" id="CHEBI:30031"/>
        <dbReference type="ChEBI" id="CHEBI:74411"/>
        <dbReference type="ChEBI" id="CHEBI:74449"/>
    </reaction>
</comment>
<dbReference type="PANTHER" id="PTHR31291:SF2">
    <property type="entry name" value="ALPHA-KETOGLUTARATE-DEPENDENT DIOXYGENASE FTO"/>
    <property type="match status" value="1"/>
</dbReference>
<evidence type="ECO:0000256" key="16">
    <source>
        <dbReference type="ARBA" id="ARBA00032950"/>
    </source>
</evidence>
<dbReference type="OMA" id="ANERNGW"/>
<feature type="region of interest" description="Disordered" evidence="23">
    <location>
        <begin position="215"/>
        <end position="235"/>
    </location>
</feature>
<accession>A0A0D2UDP8</accession>
<dbReference type="GO" id="GO:0008198">
    <property type="term" value="F:ferrous iron binding"/>
    <property type="evidence" value="ECO:0007669"/>
    <property type="project" value="TreeGrafter"/>
</dbReference>
<comment type="catalytic activity">
    <reaction evidence="19">
        <text>an N(6)-methyladenosine in mRNA + 2-oxoglutarate + O2 = an adenosine in mRNA + formaldehyde + succinate + CO2</text>
        <dbReference type="Rhea" id="RHEA:49520"/>
        <dbReference type="Rhea" id="RHEA-COMP:12414"/>
        <dbReference type="Rhea" id="RHEA-COMP:12417"/>
        <dbReference type="ChEBI" id="CHEBI:15379"/>
        <dbReference type="ChEBI" id="CHEBI:16526"/>
        <dbReference type="ChEBI" id="CHEBI:16810"/>
        <dbReference type="ChEBI" id="CHEBI:16842"/>
        <dbReference type="ChEBI" id="CHEBI:30031"/>
        <dbReference type="ChEBI" id="CHEBI:74411"/>
        <dbReference type="ChEBI" id="CHEBI:74449"/>
        <dbReference type="EC" id="1.14.11.53"/>
    </reaction>
</comment>
<dbReference type="InterPro" id="IPR024366">
    <property type="entry name" value="FTO_C"/>
</dbReference>
<keyword evidence="10" id="KW-0408">Iron</keyword>
<feature type="domain" description="Alpha-ketoglutarate-dependent dioxygenase FTO catalytic" evidence="24">
    <location>
        <begin position="82"/>
        <end position="444"/>
    </location>
</feature>
<evidence type="ECO:0000259" key="24">
    <source>
        <dbReference type="SMART" id="SM01223"/>
    </source>
</evidence>
<keyword evidence="26" id="KW-1185">Reference proteome</keyword>
<reference evidence="26" key="1">
    <citation type="submission" date="2011-02" db="EMBL/GenBank/DDBJ databases">
        <title>The Genome Sequence of Capsaspora owczarzaki ATCC 30864.</title>
        <authorList>
            <person name="Russ C."/>
            <person name="Cuomo C."/>
            <person name="Burger G."/>
            <person name="Gray M.W."/>
            <person name="Holland P.W.H."/>
            <person name="King N."/>
            <person name="Lang F.B.F."/>
            <person name="Roger A.J."/>
            <person name="Ruiz-Trillo I."/>
            <person name="Young S.K."/>
            <person name="Zeng Q."/>
            <person name="Gargeya S."/>
            <person name="Alvarado L."/>
            <person name="Berlin A."/>
            <person name="Chapman S.B."/>
            <person name="Chen Z."/>
            <person name="Freedman E."/>
            <person name="Gellesch M."/>
            <person name="Goldberg J."/>
            <person name="Griggs A."/>
            <person name="Gujja S."/>
            <person name="Heilman E."/>
            <person name="Heiman D."/>
            <person name="Howarth C."/>
            <person name="Mehta T."/>
            <person name="Neiman D."/>
            <person name="Pearson M."/>
            <person name="Roberts A."/>
            <person name="Saif S."/>
            <person name="Shea T."/>
            <person name="Shenoy N."/>
            <person name="Sisk P."/>
            <person name="Stolte C."/>
            <person name="Sykes S."/>
            <person name="White J."/>
            <person name="Yandava C."/>
            <person name="Haas B."/>
            <person name="Nusbaum C."/>
            <person name="Birren B."/>
        </authorList>
    </citation>
    <scope>NUCLEOTIDE SEQUENCE</scope>
    <source>
        <strain evidence="26">ATCC 30864</strain>
    </source>
</reference>